<gene>
    <name evidence="1" type="ORF">B0181_00845</name>
    <name evidence="2" type="ORF">NCTC10293_00357</name>
</gene>
<evidence type="ECO:0000313" key="1">
    <source>
        <dbReference type="EMBL" id="OOR93061.1"/>
    </source>
</evidence>
<reference evidence="2 4" key="2">
    <citation type="submission" date="2018-06" db="EMBL/GenBank/DDBJ databases">
        <authorList>
            <consortium name="Pathogen Informatics"/>
            <person name="Doyle S."/>
        </authorList>
    </citation>
    <scope>NUCLEOTIDE SEQUENCE [LARGE SCALE GENOMIC DNA]</scope>
    <source>
        <strain evidence="2 4">NCTC10293</strain>
    </source>
</reference>
<evidence type="ECO:0000313" key="2">
    <source>
        <dbReference type="EMBL" id="STZ10035.1"/>
    </source>
</evidence>
<dbReference type="EMBL" id="UGQE01000001">
    <property type="protein sequence ID" value="STZ10035.1"/>
    <property type="molecule type" value="Genomic_DNA"/>
</dbReference>
<name>A0A1T0ACL7_9GAMM</name>
<reference evidence="1 3" key="1">
    <citation type="submission" date="2017-02" db="EMBL/GenBank/DDBJ databases">
        <title>Draft genome sequence of Moraxella caviae CCUG 355 type strain.</title>
        <authorList>
            <person name="Engstrom-Jakobsson H."/>
            <person name="Salva-Serra F."/>
            <person name="Thorell K."/>
            <person name="Gonzales-Siles L."/>
            <person name="Karlsson R."/>
            <person name="Boulund F."/>
            <person name="Engstrand L."/>
            <person name="Moore E."/>
        </authorList>
    </citation>
    <scope>NUCLEOTIDE SEQUENCE [LARGE SCALE GENOMIC DNA]</scope>
    <source>
        <strain evidence="1 3">CCUG 355</strain>
    </source>
</reference>
<dbReference type="Proteomes" id="UP000255279">
    <property type="component" value="Unassembled WGS sequence"/>
</dbReference>
<evidence type="ECO:0000313" key="4">
    <source>
        <dbReference type="Proteomes" id="UP000255279"/>
    </source>
</evidence>
<accession>A0A1T0ACL7</accession>
<dbReference type="RefSeq" id="WP_078275608.1">
    <property type="nucleotide sequence ID" value="NZ_CAACXO010000048.1"/>
</dbReference>
<keyword evidence="3" id="KW-1185">Reference proteome</keyword>
<dbReference type="AlphaFoldDB" id="A0A1T0ACL7"/>
<proteinExistence type="predicted"/>
<dbReference type="STRING" id="34060.B0181_00845"/>
<dbReference type="EMBL" id="MUXU01000006">
    <property type="protein sequence ID" value="OOR93061.1"/>
    <property type="molecule type" value="Genomic_DNA"/>
</dbReference>
<organism evidence="1 3">
    <name type="scientific">Moraxella caviae</name>
    <dbReference type="NCBI Taxonomy" id="34060"/>
    <lineage>
        <taxon>Bacteria</taxon>
        <taxon>Pseudomonadati</taxon>
        <taxon>Pseudomonadota</taxon>
        <taxon>Gammaproteobacteria</taxon>
        <taxon>Moraxellales</taxon>
        <taxon>Moraxellaceae</taxon>
        <taxon>Moraxella</taxon>
    </lineage>
</organism>
<evidence type="ECO:0000313" key="3">
    <source>
        <dbReference type="Proteomes" id="UP000190435"/>
    </source>
</evidence>
<sequence>MIAHTKAGKSLPSDNAKFRHQYTQLNNAIEGIILTSADKQLMDNTLHLSKADFVQAVKKHLNA</sequence>
<protein>
    <submittedName>
        <fullName evidence="1">Uncharacterized protein</fullName>
    </submittedName>
</protein>
<dbReference type="Proteomes" id="UP000190435">
    <property type="component" value="Unassembled WGS sequence"/>
</dbReference>